<dbReference type="InterPro" id="IPR006311">
    <property type="entry name" value="TAT_signal"/>
</dbReference>
<keyword evidence="2" id="KW-1185">Reference proteome</keyword>
<name>A0A2S3V1E4_9HYPH</name>
<dbReference type="Proteomes" id="UP000236959">
    <property type="component" value="Unassembled WGS sequence"/>
</dbReference>
<accession>A0A2S3V1E4</accession>
<dbReference type="EMBL" id="PPCN01000001">
    <property type="protein sequence ID" value="POF33792.1"/>
    <property type="molecule type" value="Genomic_DNA"/>
</dbReference>
<evidence type="ECO:0000313" key="1">
    <source>
        <dbReference type="EMBL" id="POF33792.1"/>
    </source>
</evidence>
<dbReference type="PANTHER" id="PTHR37625:SF4">
    <property type="entry name" value="OUTER MEMBRANE LIPOPROTEIN"/>
    <property type="match status" value="1"/>
</dbReference>
<evidence type="ECO:0000313" key="2">
    <source>
        <dbReference type="Proteomes" id="UP000236959"/>
    </source>
</evidence>
<dbReference type="PANTHER" id="PTHR37625">
    <property type="entry name" value="OUTER MEMBRANE LIPOPROTEIN-RELATED"/>
    <property type="match status" value="1"/>
</dbReference>
<dbReference type="AlphaFoldDB" id="A0A2S3V1E4"/>
<dbReference type="Gene3D" id="2.60.40.4150">
    <property type="entry name" value="Type VI secretion system, lipoprotein SciN"/>
    <property type="match status" value="1"/>
</dbReference>
<sequence>MTMNRRNFLEVSGVSLLAALTACSRVPPPTPIKLQLQADEFTNPNENGDPAPVVVRVYQLKEITAFQNADYFELADDDNKVLGGDLIGVQEFELTPGATKDYNRDVSSEATHIGVVASFRDINSAQWRDSIELKQEKKNEFVIYLTSLAVRIQKLRNRRLGVF</sequence>
<reference evidence="1 2" key="1">
    <citation type="submission" date="2018-01" db="EMBL/GenBank/DDBJ databases">
        <title>Genomic Encyclopedia of Archaeal and Bacterial Type Strains, Phase II (KMG-II): from individual species to whole genera.</title>
        <authorList>
            <person name="Goeker M."/>
        </authorList>
    </citation>
    <scope>NUCLEOTIDE SEQUENCE [LARGE SCALE GENOMIC DNA]</scope>
    <source>
        <strain evidence="1 2">DSM 17023</strain>
    </source>
</reference>
<dbReference type="Pfam" id="PF12790">
    <property type="entry name" value="T6SS-SciN"/>
    <property type="match status" value="1"/>
</dbReference>
<protein>
    <submittedName>
        <fullName evidence="1">Type VI secretion system protein VasD</fullName>
    </submittedName>
</protein>
<dbReference type="PROSITE" id="PS51257">
    <property type="entry name" value="PROKAR_LIPOPROTEIN"/>
    <property type="match status" value="1"/>
</dbReference>
<dbReference type="NCBIfam" id="TIGR03352">
    <property type="entry name" value="VI_chp_3"/>
    <property type="match status" value="1"/>
</dbReference>
<comment type="caution">
    <text evidence="1">The sequence shown here is derived from an EMBL/GenBank/DDBJ whole genome shotgun (WGS) entry which is preliminary data.</text>
</comment>
<gene>
    <name evidence="1" type="ORF">CLV41_101241</name>
</gene>
<dbReference type="PROSITE" id="PS51318">
    <property type="entry name" value="TAT"/>
    <property type="match status" value="1"/>
</dbReference>
<proteinExistence type="predicted"/>
<dbReference type="InterPro" id="IPR038706">
    <property type="entry name" value="Type_VI_SciN-like_sf"/>
</dbReference>
<organism evidence="1 2">
    <name type="scientific">Roseibium marinum</name>
    <dbReference type="NCBI Taxonomy" id="281252"/>
    <lineage>
        <taxon>Bacteria</taxon>
        <taxon>Pseudomonadati</taxon>
        <taxon>Pseudomonadota</taxon>
        <taxon>Alphaproteobacteria</taxon>
        <taxon>Hyphomicrobiales</taxon>
        <taxon>Stappiaceae</taxon>
        <taxon>Roseibium</taxon>
    </lineage>
</organism>
<dbReference type="InterPro" id="IPR017734">
    <property type="entry name" value="T6SS_SciN"/>
</dbReference>